<evidence type="ECO:0000256" key="1">
    <source>
        <dbReference type="SAM" id="SignalP"/>
    </source>
</evidence>
<dbReference type="EMBL" id="MCOG01000222">
    <property type="protein sequence ID" value="ORY24434.1"/>
    <property type="molecule type" value="Genomic_DNA"/>
</dbReference>
<evidence type="ECO:0000313" key="2">
    <source>
        <dbReference type="EMBL" id="ORY24434.1"/>
    </source>
</evidence>
<sequence>MFRKNFFFTKLVILLCFLSLIHGRKCFVKPKNKVIKNPDEIINEIETPIPLKNEIDTESESDSESENNIKTIINSQSIDTVISTIESSFSTIEILSSTIEISSSIPTEISSSTVEIFSTTEEISSSTPIEISSTTIDISSSILIPTETESSVFTSTIENDETTSTISPTPTETINEDEDLIEYDLQIKLDNTEEFKNTLNYLKNKYPEYFKNYKNLSDYVCDDQCFLNKLALVKLANDIKAFIDENKNLLNEGQLYEYERNDFLVSHEDLPHDEASYYSFSVQPVNYDKDFNGFFAIFTYSNDEIMKRVQKQFAKNIVSYIKLDKVQKEDNEF</sequence>
<accession>A0A1Y2APN0</accession>
<dbReference type="AlphaFoldDB" id="A0A1Y2APN0"/>
<reference evidence="2 3" key="1">
    <citation type="submission" date="2016-08" db="EMBL/GenBank/DDBJ databases">
        <title>A Parts List for Fungal Cellulosomes Revealed by Comparative Genomics.</title>
        <authorList>
            <consortium name="DOE Joint Genome Institute"/>
            <person name="Haitjema C.H."/>
            <person name="Gilmore S.P."/>
            <person name="Henske J.K."/>
            <person name="Solomon K.V."/>
            <person name="De Groot R."/>
            <person name="Kuo A."/>
            <person name="Mondo S.J."/>
            <person name="Salamov A.A."/>
            <person name="Labutti K."/>
            <person name="Zhao Z."/>
            <person name="Chiniquy J."/>
            <person name="Barry K."/>
            <person name="Brewer H.M."/>
            <person name="Purvine S.O."/>
            <person name="Wright A.T."/>
            <person name="Boxma B."/>
            <person name="Van Alen T."/>
            <person name="Hackstein J.H."/>
            <person name="Baker S.E."/>
            <person name="Grigoriev I.V."/>
            <person name="O'Malley M.A."/>
        </authorList>
    </citation>
    <scope>NUCLEOTIDE SEQUENCE [LARGE SCALE GENOMIC DNA]</scope>
    <source>
        <strain evidence="2 3">G1</strain>
    </source>
</reference>
<organism evidence="2 3">
    <name type="scientific">Neocallimastix californiae</name>
    <dbReference type="NCBI Taxonomy" id="1754190"/>
    <lineage>
        <taxon>Eukaryota</taxon>
        <taxon>Fungi</taxon>
        <taxon>Fungi incertae sedis</taxon>
        <taxon>Chytridiomycota</taxon>
        <taxon>Chytridiomycota incertae sedis</taxon>
        <taxon>Neocallimastigomycetes</taxon>
        <taxon>Neocallimastigales</taxon>
        <taxon>Neocallimastigaceae</taxon>
        <taxon>Neocallimastix</taxon>
    </lineage>
</organism>
<feature type="chain" id="PRO_5012011044" evidence="1">
    <location>
        <begin position="24"/>
        <end position="333"/>
    </location>
</feature>
<keyword evidence="1" id="KW-0732">Signal</keyword>
<evidence type="ECO:0000313" key="3">
    <source>
        <dbReference type="Proteomes" id="UP000193920"/>
    </source>
</evidence>
<gene>
    <name evidence="2" type="ORF">LY90DRAFT_514608</name>
</gene>
<comment type="caution">
    <text evidence="2">The sequence shown here is derived from an EMBL/GenBank/DDBJ whole genome shotgun (WGS) entry which is preliminary data.</text>
</comment>
<feature type="signal peptide" evidence="1">
    <location>
        <begin position="1"/>
        <end position="23"/>
    </location>
</feature>
<dbReference type="Proteomes" id="UP000193920">
    <property type="component" value="Unassembled WGS sequence"/>
</dbReference>
<proteinExistence type="predicted"/>
<name>A0A1Y2APN0_9FUNG</name>
<protein>
    <submittedName>
        <fullName evidence="2">Uncharacterized protein</fullName>
    </submittedName>
</protein>
<keyword evidence="3" id="KW-1185">Reference proteome</keyword>